<keyword evidence="5" id="KW-1185">Reference proteome</keyword>
<evidence type="ECO:0000313" key="5">
    <source>
        <dbReference type="Proteomes" id="UP001224775"/>
    </source>
</evidence>
<dbReference type="AlphaFoldDB" id="A0AAD8YBN2"/>
<keyword evidence="2" id="KW-0472">Membrane</keyword>
<dbReference type="SUPFAM" id="SSF51735">
    <property type="entry name" value="NAD(P)-binding Rossmann-fold domains"/>
    <property type="match status" value="1"/>
</dbReference>
<evidence type="ECO:0000256" key="1">
    <source>
        <dbReference type="SAM" id="MobiDB-lite"/>
    </source>
</evidence>
<dbReference type="Gene3D" id="3.90.25.10">
    <property type="entry name" value="UDP-galactose 4-epimerase, domain 1"/>
    <property type="match status" value="1"/>
</dbReference>
<dbReference type="PANTHER" id="PTHR43245">
    <property type="entry name" value="BIFUNCTIONAL POLYMYXIN RESISTANCE PROTEIN ARNA"/>
    <property type="match status" value="1"/>
</dbReference>
<reference evidence="4" key="1">
    <citation type="submission" date="2023-06" db="EMBL/GenBank/DDBJ databases">
        <title>Survivors Of The Sea: Transcriptome response of Skeletonema marinoi to long-term dormancy.</title>
        <authorList>
            <person name="Pinder M.I.M."/>
            <person name="Kourtchenko O."/>
            <person name="Robertson E.K."/>
            <person name="Larsson T."/>
            <person name="Maumus F."/>
            <person name="Osuna-Cruz C.M."/>
            <person name="Vancaester E."/>
            <person name="Stenow R."/>
            <person name="Vandepoele K."/>
            <person name="Ploug H."/>
            <person name="Bruchert V."/>
            <person name="Godhe A."/>
            <person name="Topel M."/>
        </authorList>
    </citation>
    <scope>NUCLEOTIDE SEQUENCE</scope>
    <source>
        <strain evidence="4">R05AC</strain>
    </source>
</reference>
<dbReference type="Gene3D" id="3.40.50.720">
    <property type="entry name" value="NAD(P)-binding Rossmann-like Domain"/>
    <property type="match status" value="1"/>
</dbReference>
<sequence length="577" mass="63371">MEQRGGRGVSAGRCVASSRRRSGLGSIHINDVQTVCRELRFSIKKAINLLSHDHHENWFAFYDRGEAPFNHIRSWVDRLVKKGNEAAVGASILCNSHLDGATKEAMQRPSSTDGFHPIKSKNSEEQSTRERSFFDRPVSYDDASPSSLEIGGTDDANEAWSDMQVRHSQEAGGASLIEHGLNFMRSTQFFVIAAVVIFLLIVALLTTTSQGAVAPIRGEAYLTTNEFAGIRIAKPDEAVLITGGLGFIGSHVVDLLLHRGFSVTILDDESNGHNHNRFAKELVPHDITVVGDLPEIGNGSSFTHVIHLAAAISVAESMNDPDKYERINYGVQKSEDDAATFIHKVTAASSAAVYGDPDLTLLPLRETAPYGGKSPYADTKFRMEGLMREFVAKQNEASGGPKASAVALRFFNVFGPRQDPKNPYSGVISLFLEAALHDKDITVLGDGEMTRDFVYVKDVARAIVMSLLQESTDNEATFDNFNVCTGKSITINTLADQVRQKMNSSSDVKHLAPRDGDIRESSCNSEKAAKGLQFNSTVTQEEGLEKTAMWFREQSTNSGERKLEYQSHTQEIFFKSL</sequence>
<dbReference type="InterPro" id="IPR050177">
    <property type="entry name" value="Lipid_A_modif_metabolic_enz"/>
</dbReference>
<feature type="domain" description="NAD-dependent epimerase/dehydratase" evidence="3">
    <location>
        <begin position="239"/>
        <end position="472"/>
    </location>
</feature>
<name>A0AAD8YBN2_9STRA</name>
<proteinExistence type="predicted"/>
<feature type="region of interest" description="Disordered" evidence="1">
    <location>
        <begin position="103"/>
        <end position="137"/>
    </location>
</feature>
<gene>
    <name evidence="4" type="ORF">QTG54_005894</name>
</gene>
<feature type="compositionally biased region" description="Basic and acidic residues" evidence="1">
    <location>
        <begin position="121"/>
        <end position="134"/>
    </location>
</feature>
<keyword evidence="2" id="KW-1133">Transmembrane helix</keyword>
<dbReference type="EMBL" id="JATAAI010000009">
    <property type="protein sequence ID" value="KAK1743273.1"/>
    <property type="molecule type" value="Genomic_DNA"/>
</dbReference>
<dbReference type="PANTHER" id="PTHR43245:SF13">
    <property type="entry name" value="UDP-D-APIOSE_UDP-D-XYLOSE SYNTHASE 2"/>
    <property type="match status" value="1"/>
</dbReference>
<feature type="transmembrane region" description="Helical" evidence="2">
    <location>
        <begin position="189"/>
        <end position="207"/>
    </location>
</feature>
<evidence type="ECO:0000256" key="2">
    <source>
        <dbReference type="SAM" id="Phobius"/>
    </source>
</evidence>
<organism evidence="4 5">
    <name type="scientific">Skeletonema marinoi</name>
    <dbReference type="NCBI Taxonomy" id="267567"/>
    <lineage>
        <taxon>Eukaryota</taxon>
        <taxon>Sar</taxon>
        <taxon>Stramenopiles</taxon>
        <taxon>Ochrophyta</taxon>
        <taxon>Bacillariophyta</taxon>
        <taxon>Coscinodiscophyceae</taxon>
        <taxon>Thalassiosirophycidae</taxon>
        <taxon>Thalassiosirales</taxon>
        <taxon>Skeletonemataceae</taxon>
        <taxon>Skeletonema</taxon>
        <taxon>Skeletonema marinoi-dohrnii complex</taxon>
    </lineage>
</organism>
<dbReference type="Proteomes" id="UP001224775">
    <property type="component" value="Unassembled WGS sequence"/>
</dbReference>
<dbReference type="InterPro" id="IPR036291">
    <property type="entry name" value="NAD(P)-bd_dom_sf"/>
</dbReference>
<dbReference type="Pfam" id="PF01370">
    <property type="entry name" value="Epimerase"/>
    <property type="match status" value="1"/>
</dbReference>
<protein>
    <submittedName>
        <fullName evidence="4">NAD(P)-dependent epimerase/dehydratase family protein</fullName>
    </submittedName>
</protein>
<dbReference type="InterPro" id="IPR001509">
    <property type="entry name" value="Epimerase_deHydtase"/>
</dbReference>
<comment type="caution">
    <text evidence="4">The sequence shown here is derived from an EMBL/GenBank/DDBJ whole genome shotgun (WGS) entry which is preliminary data.</text>
</comment>
<accession>A0AAD8YBN2</accession>
<keyword evidence="2" id="KW-0812">Transmembrane</keyword>
<evidence type="ECO:0000259" key="3">
    <source>
        <dbReference type="Pfam" id="PF01370"/>
    </source>
</evidence>
<evidence type="ECO:0000313" key="4">
    <source>
        <dbReference type="EMBL" id="KAK1743273.1"/>
    </source>
</evidence>